<accession>A0ABQ1NEP7</accession>
<sequence>MTDEELYEKIKSTLNATSTVDIDNDFVNTYQFFFEPNFVKLRCISSNQHQNYPDATHSQVVSEYAGLTPQGRSKYIELKNRFDK</sequence>
<gene>
    <name evidence="1" type="ORF">GCM10011573_00470</name>
</gene>
<reference evidence="2" key="1">
    <citation type="journal article" date="2019" name="Int. J. Syst. Evol. Microbiol.">
        <title>The Global Catalogue of Microorganisms (GCM) 10K type strain sequencing project: providing services to taxonomists for standard genome sequencing and annotation.</title>
        <authorList>
            <consortium name="The Broad Institute Genomics Platform"/>
            <consortium name="The Broad Institute Genome Sequencing Center for Infectious Disease"/>
            <person name="Wu L."/>
            <person name="Ma J."/>
        </authorList>
    </citation>
    <scope>NUCLEOTIDE SEQUENCE [LARGE SCALE GENOMIC DNA]</scope>
    <source>
        <strain evidence="2">CGMCC 1.15942</strain>
    </source>
</reference>
<comment type="caution">
    <text evidence="1">The sequence shown here is derived from an EMBL/GenBank/DDBJ whole genome shotgun (WGS) entry which is preliminary data.</text>
</comment>
<proteinExistence type="predicted"/>
<protein>
    <submittedName>
        <fullName evidence="1">Uncharacterized protein</fullName>
    </submittedName>
</protein>
<name>A0ABQ1NEP7_9ENTE</name>
<organism evidence="1 2">
    <name type="scientific">Enterococcus wangshanyuanii</name>
    <dbReference type="NCBI Taxonomy" id="2005703"/>
    <lineage>
        <taxon>Bacteria</taxon>
        <taxon>Bacillati</taxon>
        <taxon>Bacillota</taxon>
        <taxon>Bacilli</taxon>
        <taxon>Lactobacillales</taxon>
        <taxon>Enterococcaceae</taxon>
        <taxon>Enterococcus</taxon>
    </lineage>
</organism>
<keyword evidence="2" id="KW-1185">Reference proteome</keyword>
<evidence type="ECO:0000313" key="1">
    <source>
        <dbReference type="EMBL" id="GGC74846.1"/>
    </source>
</evidence>
<dbReference type="Proteomes" id="UP000630615">
    <property type="component" value="Unassembled WGS sequence"/>
</dbReference>
<evidence type="ECO:0000313" key="2">
    <source>
        <dbReference type="Proteomes" id="UP000630615"/>
    </source>
</evidence>
<dbReference type="RefSeq" id="WP_088271403.1">
    <property type="nucleotide sequence ID" value="NZ_BMKI01000001.1"/>
</dbReference>
<dbReference type="EMBL" id="BMKI01000001">
    <property type="protein sequence ID" value="GGC74846.1"/>
    <property type="molecule type" value="Genomic_DNA"/>
</dbReference>